<reference evidence="1 2" key="1">
    <citation type="submission" date="2024-10" db="EMBL/GenBank/DDBJ databases">
        <title>The Natural Products Discovery Center: Release of the First 8490 Sequenced Strains for Exploring Actinobacteria Biosynthetic Diversity.</title>
        <authorList>
            <person name="Kalkreuter E."/>
            <person name="Kautsar S.A."/>
            <person name="Yang D."/>
            <person name="Bader C.D."/>
            <person name="Teijaro C.N."/>
            <person name="Fluegel L."/>
            <person name="Davis C.M."/>
            <person name="Simpson J.R."/>
            <person name="Lauterbach L."/>
            <person name="Steele A.D."/>
            <person name="Gui C."/>
            <person name="Meng S."/>
            <person name="Li G."/>
            <person name="Viehrig K."/>
            <person name="Ye F."/>
            <person name="Su P."/>
            <person name="Kiefer A.F."/>
            <person name="Nichols A."/>
            <person name="Cepeda A.J."/>
            <person name="Yan W."/>
            <person name="Fan B."/>
            <person name="Jiang Y."/>
            <person name="Adhikari A."/>
            <person name="Zheng C.-J."/>
            <person name="Schuster L."/>
            <person name="Cowan T.M."/>
            <person name="Smanski M.J."/>
            <person name="Chevrette M.G."/>
            <person name="De Carvalho L.P.S."/>
            <person name="Shen B."/>
        </authorList>
    </citation>
    <scope>NUCLEOTIDE SEQUENCE [LARGE SCALE GENOMIC DNA]</scope>
    <source>
        <strain evidence="1 2">NPDC002173</strain>
    </source>
</reference>
<name>A0ABW6T3Y6_9ACTN</name>
<dbReference type="EMBL" id="JBIASD010000060">
    <property type="protein sequence ID" value="MFF3671996.1"/>
    <property type="molecule type" value="Genomic_DNA"/>
</dbReference>
<protein>
    <recommendedName>
        <fullName evidence="3">TIGR02391 family protein</fullName>
    </recommendedName>
</protein>
<sequence>MADGTFYSDRAGQAKERISEDISERAWAGLTTLIRQRINDGSLARAFPKYDCPDDRTGHSTITGTDEEMFLDALRAHVPQLSEPSAGTDTEKRGVMELIDFVSPGPASPTNPLDPHKVPDTVAALDVVDFVALHIDQPSSSSFHGWGFAHTHYFFNASADPLFSGGLTPGQAQFQHDIDLLFARNGIAFTLGNDLQVRRLGPPEARPLIPDFKPRTGDQQLDTKLDNAMTRFLSRDLADRRDALEKLWDAFERLKTLELGGGPAKKSSASQLIIRAASGSESFRELLDTEFKALTSIGNKFTIRHHEHDQDEPPTEAAIDYLFLRLASLIALVLRNTGRMVG</sequence>
<evidence type="ECO:0000313" key="2">
    <source>
        <dbReference type="Proteomes" id="UP001602013"/>
    </source>
</evidence>
<evidence type="ECO:0008006" key="3">
    <source>
        <dbReference type="Google" id="ProtNLM"/>
    </source>
</evidence>
<dbReference type="Proteomes" id="UP001602013">
    <property type="component" value="Unassembled WGS sequence"/>
</dbReference>
<comment type="caution">
    <text evidence="1">The sequence shown here is derived from an EMBL/GenBank/DDBJ whole genome shotgun (WGS) entry which is preliminary data.</text>
</comment>
<accession>A0ABW6T3Y6</accession>
<gene>
    <name evidence="1" type="ORF">ACFYXI_41095</name>
</gene>
<keyword evidence="2" id="KW-1185">Reference proteome</keyword>
<organism evidence="1 2">
    <name type="scientific">Microtetraspora malaysiensis</name>
    <dbReference type="NCBI Taxonomy" id="161358"/>
    <lineage>
        <taxon>Bacteria</taxon>
        <taxon>Bacillati</taxon>
        <taxon>Actinomycetota</taxon>
        <taxon>Actinomycetes</taxon>
        <taxon>Streptosporangiales</taxon>
        <taxon>Streptosporangiaceae</taxon>
        <taxon>Microtetraspora</taxon>
    </lineage>
</organism>
<evidence type="ECO:0000313" key="1">
    <source>
        <dbReference type="EMBL" id="MFF3671996.1"/>
    </source>
</evidence>
<proteinExistence type="predicted"/>
<dbReference type="RefSeq" id="WP_387418144.1">
    <property type="nucleotide sequence ID" value="NZ_JBIASD010000060.1"/>
</dbReference>